<dbReference type="EMBL" id="SRLO01000797">
    <property type="protein sequence ID" value="TNN46296.1"/>
    <property type="molecule type" value="Genomic_DNA"/>
</dbReference>
<proteinExistence type="predicted"/>
<keyword evidence="1" id="KW-0472">Membrane</keyword>
<keyword evidence="1" id="KW-1133">Transmembrane helix</keyword>
<evidence type="ECO:0000313" key="3">
    <source>
        <dbReference type="Proteomes" id="UP000314294"/>
    </source>
</evidence>
<evidence type="ECO:0000313" key="2">
    <source>
        <dbReference type="EMBL" id="TNN46296.1"/>
    </source>
</evidence>
<name>A0A4Z2FYC8_9TELE</name>
<keyword evidence="3" id="KW-1185">Reference proteome</keyword>
<protein>
    <submittedName>
        <fullName evidence="2">Uncharacterized protein</fullName>
    </submittedName>
</protein>
<dbReference type="AlphaFoldDB" id="A0A4Z2FYC8"/>
<organism evidence="2 3">
    <name type="scientific">Liparis tanakae</name>
    <name type="common">Tanaka's snailfish</name>
    <dbReference type="NCBI Taxonomy" id="230148"/>
    <lineage>
        <taxon>Eukaryota</taxon>
        <taxon>Metazoa</taxon>
        <taxon>Chordata</taxon>
        <taxon>Craniata</taxon>
        <taxon>Vertebrata</taxon>
        <taxon>Euteleostomi</taxon>
        <taxon>Actinopterygii</taxon>
        <taxon>Neopterygii</taxon>
        <taxon>Teleostei</taxon>
        <taxon>Neoteleostei</taxon>
        <taxon>Acanthomorphata</taxon>
        <taxon>Eupercaria</taxon>
        <taxon>Perciformes</taxon>
        <taxon>Cottioidei</taxon>
        <taxon>Cottales</taxon>
        <taxon>Liparidae</taxon>
        <taxon>Liparis</taxon>
    </lineage>
</organism>
<evidence type="ECO:0000256" key="1">
    <source>
        <dbReference type="SAM" id="Phobius"/>
    </source>
</evidence>
<dbReference type="Proteomes" id="UP000314294">
    <property type="component" value="Unassembled WGS sequence"/>
</dbReference>
<comment type="caution">
    <text evidence="2">The sequence shown here is derived from an EMBL/GenBank/DDBJ whole genome shotgun (WGS) entry which is preliminary data.</text>
</comment>
<reference evidence="2 3" key="1">
    <citation type="submission" date="2019-03" db="EMBL/GenBank/DDBJ databases">
        <title>First draft genome of Liparis tanakae, snailfish: a comprehensive survey of snailfish specific genes.</title>
        <authorList>
            <person name="Kim W."/>
            <person name="Song I."/>
            <person name="Jeong J.-H."/>
            <person name="Kim D."/>
            <person name="Kim S."/>
            <person name="Ryu S."/>
            <person name="Song J.Y."/>
            <person name="Lee S.K."/>
        </authorList>
    </citation>
    <scope>NUCLEOTIDE SEQUENCE [LARGE SCALE GENOMIC DNA]</scope>
    <source>
        <tissue evidence="2">Muscle</tissue>
    </source>
</reference>
<keyword evidence="1" id="KW-0812">Transmembrane</keyword>
<gene>
    <name evidence="2" type="ORF">EYF80_043494</name>
</gene>
<sequence>MHQRIVGNSDVIQKGRWLVKACRHINNTSPNGLHWCIFSSFSFSAFSLASLALLIFSSVSFLF</sequence>
<feature type="transmembrane region" description="Helical" evidence="1">
    <location>
        <begin position="37"/>
        <end position="62"/>
    </location>
</feature>
<accession>A0A4Z2FYC8</accession>